<dbReference type="SUPFAM" id="SSF55961">
    <property type="entry name" value="Bet v1-like"/>
    <property type="match status" value="1"/>
</dbReference>
<keyword evidence="2" id="KW-1185">Reference proteome</keyword>
<dbReference type="Gene3D" id="3.30.530.20">
    <property type="match status" value="1"/>
</dbReference>
<dbReference type="RefSeq" id="WP_114076985.1">
    <property type="nucleotide sequence ID" value="NZ_CP030918.1"/>
</dbReference>
<dbReference type="InterPro" id="IPR023393">
    <property type="entry name" value="START-like_dom_sf"/>
</dbReference>
<evidence type="ECO:0000313" key="1">
    <source>
        <dbReference type="EMBL" id="AXC50668.1"/>
    </source>
</evidence>
<reference evidence="2" key="1">
    <citation type="submission" date="2018-07" db="EMBL/GenBank/DDBJ databases">
        <title>Genome sequencing of Paracoccus sp. SC2-6.</title>
        <authorList>
            <person name="Heo J."/>
            <person name="Kim S.-J."/>
            <person name="Kwon S.-W."/>
        </authorList>
    </citation>
    <scope>NUCLEOTIDE SEQUENCE [LARGE SCALE GENOMIC DNA]</scope>
    <source>
        <strain evidence="2">SC2-6</strain>
    </source>
</reference>
<dbReference type="KEGG" id="pars:DRW48_14130"/>
<proteinExistence type="predicted"/>
<dbReference type="AlphaFoldDB" id="A0A344PMR3"/>
<organism evidence="1 2">
    <name type="scientific">Paracoccus suum</name>
    <dbReference type="NCBI Taxonomy" id="2259340"/>
    <lineage>
        <taxon>Bacteria</taxon>
        <taxon>Pseudomonadati</taxon>
        <taxon>Pseudomonadota</taxon>
        <taxon>Alphaproteobacteria</taxon>
        <taxon>Rhodobacterales</taxon>
        <taxon>Paracoccaceae</taxon>
        <taxon>Paracoccus</taxon>
    </lineage>
</organism>
<gene>
    <name evidence="1" type="ORF">DRW48_14130</name>
</gene>
<dbReference type="Proteomes" id="UP000252023">
    <property type="component" value="Chromosome"/>
</dbReference>
<dbReference type="CDD" id="cd07812">
    <property type="entry name" value="SRPBCC"/>
    <property type="match status" value="1"/>
</dbReference>
<dbReference type="OrthoDB" id="7860307at2"/>
<dbReference type="EMBL" id="CP030918">
    <property type="protein sequence ID" value="AXC50668.1"/>
    <property type="molecule type" value="Genomic_DNA"/>
</dbReference>
<evidence type="ECO:0000313" key="2">
    <source>
        <dbReference type="Proteomes" id="UP000252023"/>
    </source>
</evidence>
<sequence length="150" mass="17055">MQVSTSHDVEMPADALFDAVADFDLLERMMVRRGAQVTRLEPPAGSPMSWDIAFDWRGRRREMRLHVTSYDRPEKVQMHGTSDSFDVEIRADIVALSRYRSRLVLTIEGKARTIKARLMLQTAKLTRGSIDKKFEARVAAYLDGLAARDA</sequence>
<accession>A0A344PMR3</accession>
<protein>
    <submittedName>
        <fullName evidence="1">SRPBCC family protein</fullName>
    </submittedName>
</protein>
<name>A0A344PMR3_9RHOB</name>